<accession>A0A2S4W7J6</accession>
<keyword evidence="3" id="KW-1185">Reference proteome</keyword>
<name>A0A2S4W7J6_9BASI</name>
<organism evidence="2 3">
    <name type="scientific">Puccinia striiformis</name>
    <dbReference type="NCBI Taxonomy" id="27350"/>
    <lineage>
        <taxon>Eukaryota</taxon>
        <taxon>Fungi</taxon>
        <taxon>Dikarya</taxon>
        <taxon>Basidiomycota</taxon>
        <taxon>Pucciniomycotina</taxon>
        <taxon>Pucciniomycetes</taxon>
        <taxon>Pucciniales</taxon>
        <taxon>Pucciniaceae</taxon>
        <taxon>Puccinia</taxon>
    </lineage>
</organism>
<dbReference type="Proteomes" id="UP000239156">
    <property type="component" value="Unassembled WGS sequence"/>
</dbReference>
<dbReference type="VEuPathDB" id="FungiDB:PSTT_00358"/>
<evidence type="ECO:0000313" key="2">
    <source>
        <dbReference type="EMBL" id="POW17728.1"/>
    </source>
</evidence>
<dbReference type="AlphaFoldDB" id="A0A2S4W7J6"/>
<feature type="region of interest" description="Disordered" evidence="1">
    <location>
        <begin position="123"/>
        <end position="159"/>
    </location>
</feature>
<dbReference type="EMBL" id="PKSL01000002">
    <property type="protein sequence ID" value="POW17728.1"/>
    <property type="molecule type" value="Genomic_DNA"/>
</dbReference>
<sequence>MRLMTLPKSDPTTYKQFLDQVAKGCEDRVLNTGSVVADHVKTGKPAIKWKVSIPWIPGLHSRYTLNNIDSYKLWMETVANCGLAKTTLSLEMSNPSKVAKLAHQAQVLAKMAFRKKTANDKAEARAAKLTKQKAANTNADDQTIDHGEEEEEDEDDDGDDMKLYIRQIHKKNLANILYERHLPIYIHPGDPARYVVLTRTVVQEWGRVLCIHKDGVTDETPLPVVSNTIRNLPTNTHVNPPRVATINKYIDFLGFKDTWAKKSSKPLYQISASPNLDGAALRGLNGLTLGLWD</sequence>
<proteinExistence type="predicted"/>
<reference evidence="2" key="1">
    <citation type="submission" date="2017-12" db="EMBL/GenBank/DDBJ databases">
        <title>Gene loss provides genomic basis for host adaptation in cereal stripe rust fungi.</title>
        <authorList>
            <person name="Xia C."/>
        </authorList>
    </citation>
    <scope>NUCLEOTIDE SEQUENCE [LARGE SCALE GENOMIC DNA]</scope>
    <source>
        <strain evidence="2">93-210</strain>
    </source>
</reference>
<gene>
    <name evidence="2" type="ORF">PSTT_00358</name>
</gene>
<evidence type="ECO:0000313" key="3">
    <source>
        <dbReference type="Proteomes" id="UP000239156"/>
    </source>
</evidence>
<evidence type="ECO:0000256" key="1">
    <source>
        <dbReference type="SAM" id="MobiDB-lite"/>
    </source>
</evidence>
<dbReference type="VEuPathDB" id="FungiDB:PSHT_05703"/>
<feature type="compositionally biased region" description="Acidic residues" evidence="1">
    <location>
        <begin position="147"/>
        <end position="159"/>
    </location>
</feature>
<comment type="caution">
    <text evidence="2">The sequence shown here is derived from an EMBL/GenBank/DDBJ whole genome shotgun (WGS) entry which is preliminary data.</text>
</comment>
<protein>
    <submittedName>
        <fullName evidence="2">Uncharacterized protein</fullName>
    </submittedName>
</protein>
<feature type="non-terminal residue" evidence="2">
    <location>
        <position position="293"/>
    </location>
</feature>